<protein>
    <recommendedName>
        <fullName evidence="3">UPAR/Ly6 domain-containing protein</fullName>
    </recommendedName>
</protein>
<keyword evidence="5" id="KW-1185">Reference proteome</keyword>
<evidence type="ECO:0000313" key="4">
    <source>
        <dbReference type="EMBL" id="CAJ0931637.1"/>
    </source>
</evidence>
<evidence type="ECO:0000259" key="3">
    <source>
        <dbReference type="Pfam" id="PF00021"/>
    </source>
</evidence>
<evidence type="ECO:0000256" key="2">
    <source>
        <dbReference type="ARBA" id="ARBA00022525"/>
    </source>
</evidence>
<dbReference type="CDD" id="cd23572">
    <property type="entry name" value="TFP_LU_ECD_PINLYP_rpt2"/>
    <property type="match status" value="1"/>
</dbReference>
<evidence type="ECO:0000313" key="5">
    <source>
        <dbReference type="Proteomes" id="UP001176940"/>
    </source>
</evidence>
<comment type="caution">
    <text evidence="4">The sequence shown here is derived from an EMBL/GenBank/DDBJ whole genome shotgun (WGS) entry which is preliminary data.</text>
</comment>
<proteinExistence type="predicted"/>
<dbReference type="InterPro" id="IPR016054">
    <property type="entry name" value="LY6_UPA_recep-like"/>
</dbReference>
<name>A0ABN9L4V3_9NEOB</name>
<organism evidence="4 5">
    <name type="scientific">Ranitomeya imitator</name>
    <name type="common">mimic poison frog</name>
    <dbReference type="NCBI Taxonomy" id="111125"/>
    <lineage>
        <taxon>Eukaryota</taxon>
        <taxon>Metazoa</taxon>
        <taxon>Chordata</taxon>
        <taxon>Craniata</taxon>
        <taxon>Vertebrata</taxon>
        <taxon>Euteleostomi</taxon>
        <taxon>Amphibia</taxon>
        <taxon>Batrachia</taxon>
        <taxon>Anura</taxon>
        <taxon>Neobatrachia</taxon>
        <taxon>Hyloidea</taxon>
        <taxon>Dendrobatidae</taxon>
        <taxon>Dendrobatinae</taxon>
        <taxon>Ranitomeya</taxon>
    </lineage>
</organism>
<evidence type="ECO:0000256" key="1">
    <source>
        <dbReference type="ARBA" id="ARBA00004613"/>
    </source>
</evidence>
<dbReference type="InterPro" id="IPR045860">
    <property type="entry name" value="Snake_toxin-like_sf"/>
</dbReference>
<dbReference type="PANTHER" id="PTHR20914">
    <property type="entry name" value="LY6/PLAUR DOMAIN-CONTAINING PROTEIN 8"/>
    <property type="match status" value="1"/>
</dbReference>
<reference evidence="4" key="1">
    <citation type="submission" date="2023-07" db="EMBL/GenBank/DDBJ databases">
        <authorList>
            <person name="Stuckert A."/>
        </authorList>
    </citation>
    <scope>NUCLEOTIDE SEQUENCE</scope>
</reference>
<feature type="domain" description="UPAR/Ly6" evidence="3">
    <location>
        <begin position="43"/>
        <end position="127"/>
    </location>
</feature>
<dbReference type="Pfam" id="PF00021">
    <property type="entry name" value="UPAR_LY6"/>
    <property type="match status" value="1"/>
</dbReference>
<dbReference type="EMBL" id="CAUEEQ010007888">
    <property type="protein sequence ID" value="CAJ0931637.1"/>
    <property type="molecule type" value="Genomic_DNA"/>
</dbReference>
<dbReference type="SUPFAM" id="SSF57302">
    <property type="entry name" value="Snake toxin-like"/>
    <property type="match status" value="1"/>
</dbReference>
<dbReference type="Proteomes" id="UP001176940">
    <property type="component" value="Unassembled WGS sequence"/>
</dbReference>
<gene>
    <name evidence="4" type="ORF">RIMI_LOCUS4792340</name>
</gene>
<comment type="subcellular location">
    <subcellularLocation>
        <location evidence="1">Secreted</location>
    </subcellularLocation>
</comment>
<keyword evidence="2" id="KW-0964">Secreted</keyword>
<dbReference type="Gene3D" id="2.10.60.10">
    <property type="entry name" value="CD59"/>
    <property type="match status" value="2"/>
</dbReference>
<dbReference type="PANTHER" id="PTHR20914:SF9">
    <property type="entry name" value="COILED, ISOFORM A"/>
    <property type="match status" value="1"/>
</dbReference>
<accession>A0ABN9L4V3</accession>
<sequence length="227" mass="25007">MTNISNDTHGMLVTFNLSFRFIDNEKYFLVYLVFAIGEITIGNALKCQHCKAVGENDCSGPSLECKNEDDVCVQGIEHNILDGDKRPTAHRGCFNFMMVCDQIVTLNTGRFQLNFYNKCCKTDNCNSDPIEMPPPNNTKNGLYCKSCFVEGSYECETYESVACTCNQGDCMEFTGDATRPGDVEKKNAFAGCATKGACDIGCKILIGTSVGEVQILRCPLENIISVK</sequence>
<dbReference type="InterPro" id="IPR050918">
    <property type="entry name" value="CNF-like_PLA2_Inhibitor"/>
</dbReference>